<reference evidence="3 4" key="1">
    <citation type="journal article" date="2014" name="PLoS ONE">
        <title>Global Analysis of Gene Expression Profiles in Physic Nut (Jatropha curcas L.) Seedlings Exposed to Salt Stress.</title>
        <authorList>
            <person name="Zhang L."/>
            <person name="Zhang C."/>
            <person name="Wu P."/>
            <person name="Chen Y."/>
            <person name="Li M."/>
            <person name="Jiang H."/>
            <person name="Wu G."/>
        </authorList>
    </citation>
    <scope>NUCLEOTIDE SEQUENCE [LARGE SCALE GENOMIC DNA]</scope>
    <source>
        <strain evidence="4">cv. GZQX0401</strain>
        <tissue evidence="3">Young leaves</tissue>
    </source>
</reference>
<dbReference type="PANTHER" id="PTHR33868:SF10">
    <property type="entry name" value="OS08G0483100 PROTEIN"/>
    <property type="match status" value="1"/>
</dbReference>
<dbReference type="KEGG" id="jcu:105641649"/>
<evidence type="ECO:0000313" key="3">
    <source>
        <dbReference type="EMBL" id="KDP29731.1"/>
    </source>
</evidence>
<dbReference type="EMBL" id="KK914734">
    <property type="protein sequence ID" value="KDP29731.1"/>
    <property type="molecule type" value="Genomic_DNA"/>
</dbReference>
<evidence type="ECO:0000256" key="2">
    <source>
        <dbReference type="SAM" id="Phobius"/>
    </source>
</evidence>
<protein>
    <submittedName>
        <fullName evidence="3">Uncharacterized protein</fullName>
    </submittedName>
</protein>
<keyword evidence="1" id="KW-0175">Coiled coil</keyword>
<sequence length="187" mass="21117">MARWASSNNHKLSYRGFDDENDMFMGVLVSPKSGKDLMQNCDLPTPLKMFSGCDKTVISPMTVKREKEEERSDFDVKCGGENEKLELLKALRLSQTRAREAEEKAANLAKDRDSITNVLLKESMQLFAYRQWVRLLEFQVLKLQSQKKKLLNEGGADGDDGVSWFMALAFCLGIAGVGLAFGCRYLF</sequence>
<feature type="transmembrane region" description="Helical" evidence="2">
    <location>
        <begin position="164"/>
        <end position="186"/>
    </location>
</feature>
<accession>A0A067K0L4</accession>
<proteinExistence type="predicted"/>
<dbReference type="OrthoDB" id="1673621at2759"/>
<organism evidence="3 4">
    <name type="scientific">Jatropha curcas</name>
    <name type="common">Barbados nut</name>
    <dbReference type="NCBI Taxonomy" id="180498"/>
    <lineage>
        <taxon>Eukaryota</taxon>
        <taxon>Viridiplantae</taxon>
        <taxon>Streptophyta</taxon>
        <taxon>Embryophyta</taxon>
        <taxon>Tracheophyta</taxon>
        <taxon>Spermatophyta</taxon>
        <taxon>Magnoliopsida</taxon>
        <taxon>eudicotyledons</taxon>
        <taxon>Gunneridae</taxon>
        <taxon>Pentapetalae</taxon>
        <taxon>rosids</taxon>
        <taxon>fabids</taxon>
        <taxon>Malpighiales</taxon>
        <taxon>Euphorbiaceae</taxon>
        <taxon>Crotonoideae</taxon>
        <taxon>Jatropheae</taxon>
        <taxon>Jatropha</taxon>
    </lineage>
</organism>
<keyword evidence="2" id="KW-1133">Transmembrane helix</keyword>
<evidence type="ECO:0000256" key="1">
    <source>
        <dbReference type="SAM" id="Coils"/>
    </source>
</evidence>
<keyword evidence="4" id="KW-1185">Reference proteome</keyword>
<dbReference type="AlphaFoldDB" id="A0A067K0L4"/>
<evidence type="ECO:0000313" key="4">
    <source>
        <dbReference type="Proteomes" id="UP000027138"/>
    </source>
</evidence>
<feature type="coiled-coil region" evidence="1">
    <location>
        <begin position="91"/>
        <end position="153"/>
    </location>
</feature>
<keyword evidence="2" id="KW-0812">Transmembrane</keyword>
<name>A0A067K0L4_JATCU</name>
<dbReference type="Proteomes" id="UP000027138">
    <property type="component" value="Unassembled WGS sequence"/>
</dbReference>
<dbReference type="PANTHER" id="PTHR33868">
    <property type="entry name" value="EXPRESSED PROTEIN"/>
    <property type="match status" value="1"/>
</dbReference>
<keyword evidence="2" id="KW-0472">Membrane</keyword>
<dbReference type="STRING" id="180498.A0A067K0L4"/>
<gene>
    <name evidence="3" type="ORF">JCGZ_18666</name>
</gene>